<dbReference type="AlphaFoldDB" id="A0A8H7DY60"/>
<evidence type="ECO:0000313" key="7">
    <source>
        <dbReference type="Proteomes" id="UP000606974"/>
    </source>
</evidence>
<keyword evidence="7" id="KW-1185">Reference proteome</keyword>
<dbReference type="Proteomes" id="UP000606974">
    <property type="component" value="Unassembled WGS sequence"/>
</dbReference>
<dbReference type="FunFam" id="3.40.1230.10:FF:000001">
    <property type="entry name" value="Adipogenesis-associated, Mth938 domain-containing"/>
    <property type="match status" value="1"/>
</dbReference>
<dbReference type="SUPFAM" id="SSF64076">
    <property type="entry name" value="MTH938-like"/>
    <property type="match status" value="1"/>
</dbReference>
<dbReference type="OrthoDB" id="413520at2759"/>
<dbReference type="PANTHER" id="PTHR15811:SF5">
    <property type="entry name" value="MTH938 DOMAIN-CONTAINING PROTEIN"/>
    <property type="match status" value="1"/>
</dbReference>
<proteinExistence type="inferred from homology"/>
<feature type="region of interest" description="Disordered" evidence="5">
    <location>
        <begin position="34"/>
        <end position="55"/>
    </location>
</feature>
<evidence type="ECO:0000256" key="1">
    <source>
        <dbReference type="ARBA" id="ARBA00004496"/>
    </source>
</evidence>
<dbReference type="EMBL" id="JAACFV010000263">
    <property type="protein sequence ID" value="KAF7502362.1"/>
    <property type="molecule type" value="Genomic_DNA"/>
</dbReference>
<comment type="subcellular location">
    <subcellularLocation>
        <location evidence="1">Cytoplasm</location>
    </subcellularLocation>
</comment>
<gene>
    <name evidence="6" type="ORF">GJ744_005983</name>
</gene>
<dbReference type="InterPro" id="IPR034096">
    <property type="entry name" value="AAMDC"/>
</dbReference>
<dbReference type="GO" id="GO:0005737">
    <property type="term" value="C:cytoplasm"/>
    <property type="evidence" value="ECO:0007669"/>
    <property type="project" value="UniProtKB-SubCell"/>
</dbReference>
<sequence>MMSSPTISSIPWGRIQFSDSDNLPEGKDYKVYPGGGRPWDWNETGTRQSPGAQTGDVEELVTKGCTHVVLSRGMHEKLGVPDATVRWLESQGIEVYVAETRKAVETYNVLTREGKKVGGVIHSTC</sequence>
<evidence type="ECO:0000256" key="5">
    <source>
        <dbReference type="SAM" id="MobiDB-lite"/>
    </source>
</evidence>
<feature type="compositionally biased region" description="Polar residues" evidence="5">
    <location>
        <begin position="43"/>
        <end position="52"/>
    </location>
</feature>
<name>A0A8H7DY60_9EURO</name>
<organism evidence="6 7">
    <name type="scientific">Endocarpon pusillum</name>
    <dbReference type="NCBI Taxonomy" id="364733"/>
    <lineage>
        <taxon>Eukaryota</taxon>
        <taxon>Fungi</taxon>
        <taxon>Dikarya</taxon>
        <taxon>Ascomycota</taxon>
        <taxon>Pezizomycotina</taxon>
        <taxon>Eurotiomycetes</taxon>
        <taxon>Chaetothyriomycetidae</taxon>
        <taxon>Verrucariales</taxon>
        <taxon>Verrucariaceae</taxon>
        <taxon>Endocarpon</taxon>
    </lineage>
</organism>
<comment type="caution">
    <text evidence="6">The sequence shown here is derived from an EMBL/GenBank/DDBJ whole genome shotgun (WGS) entry which is preliminary data.</text>
</comment>
<dbReference type="Gene3D" id="3.40.1230.10">
    <property type="entry name" value="MTH938-like"/>
    <property type="match status" value="1"/>
</dbReference>
<dbReference type="Pfam" id="PF04430">
    <property type="entry name" value="DUF498"/>
    <property type="match status" value="1"/>
</dbReference>
<evidence type="ECO:0000256" key="2">
    <source>
        <dbReference type="ARBA" id="ARBA00022490"/>
    </source>
</evidence>
<accession>A0A8H7DY60</accession>
<reference evidence="6" key="1">
    <citation type="submission" date="2020-02" db="EMBL/GenBank/DDBJ databases">
        <authorList>
            <person name="Palmer J.M."/>
        </authorList>
    </citation>
    <scope>NUCLEOTIDE SEQUENCE</scope>
    <source>
        <strain evidence="6">EPUS1.4</strain>
        <tissue evidence="6">Thallus</tissue>
    </source>
</reference>
<dbReference type="InterPro" id="IPR036748">
    <property type="entry name" value="MTH938-like_sf"/>
</dbReference>
<comment type="similarity">
    <text evidence="3">Belongs to the AAMDC family.</text>
</comment>
<dbReference type="PANTHER" id="PTHR15811">
    <property type="entry name" value="MTH938 DOMAIN-CONTAINING PROTEIN"/>
    <property type="match status" value="1"/>
</dbReference>
<protein>
    <recommendedName>
        <fullName evidence="4">Mth938 domain-containing protein</fullName>
    </recommendedName>
</protein>
<dbReference type="InterPro" id="IPR007523">
    <property type="entry name" value="NDUFAF3/AAMDC"/>
</dbReference>
<evidence type="ECO:0000256" key="3">
    <source>
        <dbReference type="ARBA" id="ARBA00061510"/>
    </source>
</evidence>
<evidence type="ECO:0000256" key="4">
    <source>
        <dbReference type="ARBA" id="ARBA00074293"/>
    </source>
</evidence>
<keyword evidence="2" id="KW-0963">Cytoplasm</keyword>
<evidence type="ECO:0000313" key="6">
    <source>
        <dbReference type="EMBL" id="KAF7502362.1"/>
    </source>
</evidence>
<dbReference type="CDD" id="cd05126">
    <property type="entry name" value="Mth938"/>
    <property type="match status" value="1"/>
</dbReference>